<dbReference type="Gene3D" id="2.60.40.4100">
    <property type="entry name" value="Zona pellucida, ZP-C domain"/>
    <property type="match status" value="1"/>
</dbReference>
<dbReference type="InterPro" id="IPR001507">
    <property type="entry name" value="ZP_dom"/>
</dbReference>
<dbReference type="AlphaFoldDB" id="A0A7M7PHZ9"/>
<dbReference type="InterPro" id="IPR055356">
    <property type="entry name" value="ZP-N"/>
</dbReference>
<feature type="chain" id="PRO_5029728195" description="ZP domain-containing protein" evidence="3">
    <location>
        <begin position="18"/>
        <end position="218"/>
    </location>
</feature>
<sequence>MIFVLFLIGMFGGFVSGKQNGVELTCNGDSMIVRLDTSRLLTDTSSPFSVHLIDPSCQKDNHGAKPVTIATAYNKCGTYKQVQDASIVYSNQVYIQSTNGEDLDILVQCEISRRDFTIGVMSSSSINDLSSSNDTVNETLDEPQVGYGAFYITMDRYTNANFNDIYPISETNLGLDQDLFFEVELRNVADLRLNLESCWATVESASDSQPQYEFISNG</sequence>
<feature type="domain" description="ZP" evidence="4">
    <location>
        <begin position="25"/>
        <end position="218"/>
    </location>
</feature>
<name>A0A7M7PHZ9_STRPU</name>
<keyword evidence="1 3" id="KW-0732">Signal</keyword>
<dbReference type="GeneID" id="115928557"/>
<evidence type="ECO:0000259" key="4">
    <source>
        <dbReference type="PROSITE" id="PS51034"/>
    </source>
</evidence>
<evidence type="ECO:0000256" key="1">
    <source>
        <dbReference type="ARBA" id="ARBA00022729"/>
    </source>
</evidence>
<dbReference type="Gene3D" id="2.60.40.3210">
    <property type="entry name" value="Zona pellucida, ZP-N domain"/>
    <property type="match status" value="1"/>
</dbReference>
<evidence type="ECO:0000256" key="3">
    <source>
        <dbReference type="SAM" id="SignalP"/>
    </source>
</evidence>
<dbReference type="Proteomes" id="UP000007110">
    <property type="component" value="Unassembled WGS sequence"/>
</dbReference>
<dbReference type="PANTHER" id="PTHR14002">
    <property type="entry name" value="ENDOGLIN/TGF-BETA RECEPTOR TYPE III"/>
    <property type="match status" value="1"/>
</dbReference>
<evidence type="ECO:0000313" key="5">
    <source>
        <dbReference type="EnsemblMetazoa" id="XP_030851732"/>
    </source>
</evidence>
<dbReference type="PROSITE" id="PS51034">
    <property type="entry name" value="ZP_2"/>
    <property type="match status" value="1"/>
</dbReference>
<reference evidence="5" key="2">
    <citation type="submission" date="2021-01" db="UniProtKB">
        <authorList>
            <consortium name="EnsemblMetazoa"/>
        </authorList>
    </citation>
    <scope>IDENTIFICATION</scope>
</reference>
<dbReference type="OMA" id="NLESCWA"/>
<dbReference type="InParanoid" id="A0A7M7PHZ9"/>
<accession>A0A7M7PHZ9</accession>
<organism evidence="5 6">
    <name type="scientific">Strongylocentrotus purpuratus</name>
    <name type="common">Purple sea urchin</name>
    <dbReference type="NCBI Taxonomy" id="7668"/>
    <lineage>
        <taxon>Eukaryota</taxon>
        <taxon>Metazoa</taxon>
        <taxon>Echinodermata</taxon>
        <taxon>Eleutherozoa</taxon>
        <taxon>Echinozoa</taxon>
        <taxon>Echinoidea</taxon>
        <taxon>Euechinoidea</taxon>
        <taxon>Echinacea</taxon>
        <taxon>Camarodonta</taxon>
        <taxon>Echinidea</taxon>
        <taxon>Strongylocentrotidae</taxon>
        <taxon>Strongylocentrotus</taxon>
    </lineage>
</organism>
<dbReference type="InterPro" id="IPR042235">
    <property type="entry name" value="ZP-C_dom"/>
</dbReference>
<dbReference type="InterPro" id="IPR055355">
    <property type="entry name" value="ZP-C"/>
</dbReference>
<dbReference type="KEGG" id="spu:115928557"/>
<dbReference type="PANTHER" id="PTHR14002:SF43">
    <property type="entry name" value="DELTA-LIKE PROTEIN"/>
    <property type="match status" value="1"/>
</dbReference>
<evidence type="ECO:0000313" key="6">
    <source>
        <dbReference type="Proteomes" id="UP000007110"/>
    </source>
</evidence>
<dbReference type="OrthoDB" id="10063988at2759"/>
<proteinExistence type="predicted"/>
<dbReference type="RefSeq" id="XP_030851732.1">
    <property type="nucleotide sequence ID" value="XM_030995872.1"/>
</dbReference>
<evidence type="ECO:0000256" key="2">
    <source>
        <dbReference type="ARBA" id="ARBA00023157"/>
    </source>
</evidence>
<dbReference type="Pfam" id="PF23344">
    <property type="entry name" value="ZP-N"/>
    <property type="match status" value="1"/>
</dbReference>
<reference evidence="6" key="1">
    <citation type="submission" date="2015-02" db="EMBL/GenBank/DDBJ databases">
        <title>Genome sequencing for Strongylocentrotus purpuratus.</title>
        <authorList>
            <person name="Murali S."/>
            <person name="Liu Y."/>
            <person name="Vee V."/>
            <person name="English A."/>
            <person name="Wang M."/>
            <person name="Skinner E."/>
            <person name="Han Y."/>
            <person name="Muzny D.M."/>
            <person name="Worley K.C."/>
            <person name="Gibbs R.A."/>
        </authorList>
    </citation>
    <scope>NUCLEOTIDE SEQUENCE</scope>
</reference>
<protein>
    <recommendedName>
        <fullName evidence="4">ZP domain-containing protein</fullName>
    </recommendedName>
</protein>
<dbReference type="Pfam" id="PF00100">
    <property type="entry name" value="Zona_pellucida"/>
    <property type="match status" value="1"/>
</dbReference>
<feature type="signal peptide" evidence="3">
    <location>
        <begin position="1"/>
        <end position="17"/>
    </location>
</feature>
<keyword evidence="2" id="KW-1015">Disulfide bond</keyword>
<keyword evidence="6" id="KW-1185">Reference proteome</keyword>
<dbReference type="EnsemblMetazoa" id="XM_030995872">
    <property type="protein sequence ID" value="XP_030851732"/>
    <property type="gene ID" value="LOC115928557"/>
</dbReference>